<organism evidence="9 10">
    <name type="scientific">Clostridium innocuum</name>
    <dbReference type="NCBI Taxonomy" id="1522"/>
    <lineage>
        <taxon>Bacteria</taxon>
        <taxon>Bacillati</taxon>
        <taxon>Bacillota</taxon>
        <taxon>Clostridia</taxon>
        <taxon>Eubacteriales</taxon>
        <taxon>Clostridiaceae</taxon>
        <taxon>Clostridium</taxon>
    </lineage>
</organism>
<dbReference type="CDD" id="cd00211">
    <property type="entry name" value="PTS_IIA_fru"/>
    <property type="match status" value="1"/>
</dbReference>
<evidence type="ECO:0000256" key="3">
    <source>
        <dbReference type="ARBA" id="ARBA00023015"/>
    </source>
</evidence>
<dbReference type="InterPro" id="IPR002178">
    <property type="entry name" value="PTS_EIIA_type-2_dom"/>
</dbReference>
<dbReference type="PANTHER" id="PTHR30185:SF18">
    <property type="entry name" value="TRANSCRIPTIONAL REGULATOR MTLR"/>
    <property type="match status" value="1"/>
</dbReference>
<proteinExistence type="predicted"/>
<gene>
    <name evidence="9" type="ORF">CIAN88_05015</name>
</gene>
<dbReference type="RefSeq" id="WP_044904409.1">
    <property type="nucleotide sequence ID" value="NZ_JQIF01000020.1"/>
</dbReference>
<dbReference type="SUPFAM" id="SSF55804">
    <property type="entry name" value="Phoshotransferase/anion transport protein"/>
    <property type="match status" value="1"/>
</dbReference>
<evidence type="ECO:0000256" key="2">
    <source>
        <dbReference type="ARBA" id="ARBA00022737"/>
    </source>
</evidence>
<keyword evidence="1" id="KW-0808">Transferase</keyword>
<feature type="domain" description="PTS EIIB type-2" evidence="7">
    <location>
        <begin position="394"/>
        <end position="485"/>
    </location>
</feature>
<dbReference type="Gene3D" id="1.10.1790.10">
    <property type="entry name" value="PRD domain"/>
    <property type="match status" value="1"/>
</dbReference>
<evidence type="ECO:0000256" key="1">
    <source>
        <dbReference type="ARBA" id="ARBA00022679"/>
    </source>
</evidence>
<dbReference type="Pfam" id="PF05043">
    <property type="entry name" value="Mga"/>
    <property type="match status" value="1"/>
</dbReference>
<dbReference type="Pfam" id="PF08280">
    <property type="entry name" value="HTH_Mga"/>
    <property type="match status" value="1"/>
</dbReference>
<feature type="domain" description="PRD" evidence="8">
    <location>
        <begin position="282"/>
        <end position="389"/>
    </location>
</feature>
<protein>
    <submittedName>
        <fullName evidence="9">Sugar lyase</fullName>
    </submittedName>
</protein>
<evidence type="ECO:0000313" key="10">
    <source>
        <dbReference type="Proteomes" id="UP000030008"/>
    </source>
</evidence>
<dbReference type="AlphaFoldDB" id="A0A099IB96"/>
<dbReference type="Pfam" id="PF00874">
    <property type="entry name" value="PRD"/>
    <property type="match status" value="1"/>
</dbReference>
<keyword evidence="5" id="KW-0804">Transcription</keyword>
<evidence type="ECO:0000313" key="9">
    <source>
        <dbReference type="EMBL" id="KGJ54223.1"/>
    </source>
</evidence>
<dbReference type="Gene3D" id="3.40.930.10">
    <property type="entry name" value="Mannitol-specific EII, Chain A"/>
    <property type="match status" value="1"/>
</dbReference>
<evidence type="ECO:0000259" key="8">
    <source>
        <dbReference type="PROSITE" id="PS51372"/>
    </source>
</evidence>
<name>A0A099IB96_CLOIN</name>
<dbReference type="Pfam" id="PF00359">
    <property type="entry name" value="PTS_EIIA_2"/>
    <property type="match status" value="1"/>
</dbReference>
<dbReference type="GO" id="GO:0016829">
    <property type="term" value="F:lyase activity"/>
    <property type="evidence" value="ECO:0007669"/>
    <property type="project" value="UniProtKB-KW"/>
</dbReference>
<dbReference type="PANTHER" id="PTHR30185">
    <property type="entry name" value="CRYPTIC BETA-GLUCOSIDE BGL OPERON ANTITERMINATOR"/>
    <property type="match status" value="1"/>
</dbReference>
<sequence>MLSDKDIELLSLLYNKEAPMSIKDLSEYFSVSERSIRYYVNNLNYELKEHGISIIKKICTLQDRSYVEGFLQEKRPQLYSGDTKKKFMLYTLCFEGSINLSAVSRNLDISRSSAKSYMDDIRTTLTKYHLELLQEHKKGLVLNGSEENIRKLLLQLLMEYEKLPETQQKILIEILYHWRTDLAEEQIHNFLHVIQKELGFVLSDHSYSIMFYSCLIILARTAAQQTLLSCDNEYFLITCPEYKVIEANKELLKQDLNRYETMQLSSLLIGSNYAQNSNLRENEWFEHDLLVSKIINLYSKYYQLNLNQDRTLYESLLTHLRPTMYRLLNHIPVSDMDYRLIQQQFPKEYEVMKQVLTELNFFTGEHQEQDETALLTLHFKAAINRCEKNNSKKKNILIICSHGYGTSRLLEQQLSDTYEVNVLDCIPYHYLKQYELLHQVDMIVTTINTLKYCNDLPILHVHPVLSSEDIQLLDEQLLVKRKKRVRMTAILEAVKKSCTIHDYAELKKNLSEALQDLLIRDDGRDQTLLDILPAENILLNYPAENWRDAIRTAGGLLVENGYVDQRYQEQMLYSFENYGSYMIIDDGIAIPHAKNEGTVRKTGMTLLILKKPVEFINGKKLQVFFSFCSKDNIEHLDALVAVANLIKETDFRQCIKRFHNSLEIVQFIKTHTQESI</sequence>
<dbReference type="EMBL" id="JQIF01000020">
    <property type="protein sequence ID" value="KGJ54223.1"/>
    <property type="molecule type" value="Genomic_DNA"/>
</dbReference>
<keyword evidence="9" id="KW-0456">Lyase</keyword>
<feature type="domain" description="PTS EIIA type-2" evidence="6">
    <location>
        <begin position="530"/>
        <end position="671"/>
    </location>
</feature>
<dbReference type="SUPFAM" id="SSF63520">
    <property type="entry name" value="PTS-regulatory domain, PRD"/>
    <property type="match status" value="1"/>
</dbReference>
<evidence type="ECO:0000259" key="6">
    <source>
        <dbReference type="PROSITE" id="PS51094"/>
    </source>
</evidence>
<evidence type="ECO:0000259" key="7">
    <source>
        <dbReference type="PROSITE" id="PS51099"/>
    </source>
</evidence>
<dbReference type="Gene3D" id="1.10.10.10">
    <property type="entry name" value="Winged helix-like DNA-binding domain superfamily/Winged helix DNA-binding domain"/>
    <property type="match status" value="1"/>
</dbReference>
<dbReference type="InterPro" id="IPR016152">
    <property type="entry name" value="PTrfase/Anion_transptr"/>
</dbReference>
<dbReference type="Gene3D" id="3.40.50.2300">
    <property type="match status" value="1"/>
</dbReference>
<dbReference type="CDD" id="cd05568">
    <property type="entry name" value="PTS_IIB_bgl_like"/>
    <property type="match status" value="1"/>
</dbReference>
<dbReference type="InterPro" id="IPR013199">
    <property type="entry name" value="HTH_Mga_DNA-bd_dom"/>
</dbReference>
<comment type="caution">
    <text evidence="9">The sequence shown here is derived from an EMBL/GenBank/DDBJ whole genome shotgun (WGS) entry which is preliminary data.</text>
</comment>
<evidence type="ECO:0000256" key="5">
    <source>
        <dbReference type="ARBA" id="ARBA00023163"/>
    </source>
</evidence>
<dbReference type="GO" id="GO:0009401">
    <property type="term" value="P:phosphoenolpyruvate-dependent sugar phosphotransferase system"/>
    <property type="evidence" value="ECO:0007669"/>
    <property type="project" value="InterPro"/>
</dbReference>
<evidence type="ECO:0000256" key="4">
    <source>
        <dbReference type="ARBA" id="ARBA00023159"/>
    </source>
</evidence>
<dbReference type="InterPro" id="IPR036388">
    <property type="entry name" value="WH-like_DNA-bd_sf"/>
</dbReference>
<dbReference type="SUPFAM" id="SSF52794">
    <property type="entry name" value="PTS system IIB component-like"/>
    <property type="match status" value="1"/>
</dbReference>
<dbReference type="InterPro" id="IPR050661">
    <property type="entry name" value="BglG_antiterminators"/>
</dbReference>
<keyword evidence="2" id="KW-0677">Repeat</keyword>
<dbReference type="InterPro" id="IPR036634">
    <property type="entry name" value="PRD_sf"/>
</dbReference>
<dbReference type="GO" id="GO:0008982">
    <property type="term" value="F:protein-N(PI)-phosphohistidine-sugar phosphotransferase activity"/>
    <property type="evidence" value="ECO:0007669"/>
    <property type="project" value="InterPro"/>
</dbReference>
<accession>A0A099IB96</accession>
<dbReference type="GO" id="GO:0006355">
    <property type="term" value="P:regulation of DNA-templated transcription"/>
    <property type="evidence" value="ECO:0007669"/>
    <property type="project" value="InterPro"/>
</dbReference>
<reference evidence="9 10" key="1">
    <citation type="submission" date="2014-08" db="EMBL/GenBank/DDBJ databases">
        <title>Clostridium innocuum, an unnegligible vancomycin-resistant pathogen causing extra-intestinal infections.</title>
        <authorList>
            <person name="Feng Y."/>
            <person name="Chiu C.-H."/>
        </authorList>
    </citation>
    <scope>NUCLEOTIDE SEQUENCE [LARGE SCALE GENOMIC DNA]</scope>
    <source>
        <strain evidence="9 10">AN88</strain>
    </source>
</reference>
<dbReference type="InterPro" id="IPR011608">
    <property type="entry name" value="PRD"/>
</dbReference>
<keyword evidence="4" id="KW-0010">Activator</keyword>
<dbReference type="InterPro" id="IPR036095">
    <property type="entry name" value="PTS_EIIB-like_sf"/>
</dbReference>
<dbReference type="PROSITE" id="PS51099">
    <property type="entry name" value="PTS_EIIB_TYPE_2"/>
    <property type="match status" value="1"/>
</dbReference>
<dbReference type="Proteomes" id="UP000030008">
    <property type="component" value="Unassembled WGS sequence"/>
</dbReference>
<dbReference type="InterPro" id="IPR013011">
    <property type="entry name" value="PTS_EIIB_2"/>
</dbReference>
<keyword evidence="3" id="KW-0805">Transcription regulation</keyword>
<dbReference type="PROSITE" id="PS51094">
    <property type="entry name" value="PTS_EIIA_TYPE_2"/>
    <property type="match status" value="1"/>
</dbReference>
<dbReference type="PROSITE" id="PS51372">
    <property type="entry name" value="PRD_2"/>
    <property type="match status" value="1"/>
</dbReference>
<dbReference type="InterPro" id="IPR007737">
    <property type="entry name" value="Mga_HTH"/>
</dbReference>